<organism evidence="1 2">
    <name type="scientific">Cinchona calisaya</name>
    <dbReference type="NCBI Taxonomy" id="153742"/>
    <lineage>
        <taxon>Eukaryota</taxon>
        <taxon>Viridiplantae</taxon>
        <taxon>Streptophyta</taxon>
        <taxon>Embryophyta</taxon>
        <taxon>Tracheophyta</taxon>
        <taxon>Spermatophyta</taxon>
        <taxon>Magnoliopsida</taxon>
        <taxon>eudicotyledons</taxon>
        <taxon>Gunneridae</taxon>
        <taxon>Pentapetalae</taxon>
        <taxon>asterids</taxon>
        <taxon>lamiids</taxon>
        <taxon>Gentianales</taxon>
        <taxon>Rubiaceae</taxon>
        <taxon>Cinchonoideae</taxon>
        <taxon>Cinchoneae</taxon>
        <taxon>Cinchona</taxon>
    </lineage>
</organism>
<proteinExistence type="predicted"/>
<keyword evidence="2" id="KW-1185">Reference proteome</keyword>
<evidence type="ECO:0000313" key="2">
    <source>
        <dbReference type="Proteomes" id="UP001630127"/>
    </source>
</evidence>
<evidence type="ECO:0000313" key="1">
    <source>
        <dbReference type="EMBL" id="KAL3502418.1"/>
    </source>
</evidence>
<protein>
    <submittedName>
        <fullName evidence="1">Uncharacterized protein</fullName>
    </submittedName>
</protein>
<accession>A0ABD2Y5R3</accession>
<comment type="caution">
    <text evidence="1">The sequence shown here is derived from an EMBL/GenBank/DDBJ whole genome shotgun (WGS) entry which is preliminary data.</text>
</comment>
<gene>
    <name evidence="1" type="ORF">ACH5RR_036867</name>
</gene>
<reference evidence="1 2" key="1">
    <citation type="submission" date="2024-11" db="EMBL/GenBank/DDBJ databases">
        <title>A near-complete genome assembly of Cinchona calisaya.</title>
        <authorList>
            <person name="Lian D.C."/>
            <person name="Zhao X.W."/>
            <person name="Wei L."/>
        </authorList>
    </citation>
    <scope>NUCLEOTIDE SEQUENCE [LARGE SCALE GENOMIC DNA]</scope>
    <source>
        <tissue evidence="1">Nenye</tissue>
    </source>
</reference>
<dbReference type="Proteomes" id="UP001630127">
    <property type="component" value="Unassembled WGS sequence"/>
</dbReference>
<sequence length="141" mass="14909">MAIAMAVVVAQSPVELFPNATNSNPGVVLAVAMTITFQGSAVACVNGMKVTVATITWAATSHRHSASLGIEEKERADIQSNFLVIHSTVLVNKPLIEGKITKVVEAATIKHCTVAVHLTMLNRISIGATEKYTDGLITEVI</sequence>
<name>A0ABD2Y5R3_9GENT</name>
<dbReference type="EMBL" id="JBJUIK010000015">
    <property type="protein sequence ID" value="KAL3502418.1"/>
    <property type="molecule type" value="Genomic_DNA"/>
</dbReference>
<dbReference type="AlphaFoldDB" id="A0ABD2Y5R3"/>